<dbReference type="AlphaFoldDB" id="A0A672JUB4"/>
<reference evidence="1" key="1">
    <citation type="submission" date="2019-06" db="EMBL/GenBank/DDBJ databases">
        <authorList>
            <consortium name="Wellcome Sanger Institute Data Sharing"/>
        </authorList>
    </citation>
    <scope>NUCLEOTIDE SEQUENCE [LARGE SCALE GENOMIC DNA]</scope>
</reference>
<sequence>MFPDCVHDFQAVLDLILKVQRCQTGSSGVSPASGANNFLWKHNRDKVVEFNRNEQLEYPPFKDRITLDWHTAALEITDLRYEDSGDYELGVFVKKEFRSFPLKLKVIGECFSCFFYFLFLTIYF</sequence>
<accession>A0A672JUB4</accession>
<evidence type="ECO:0000313" key="1">
    <source>
        <dbReference type="Ensembl" id="ENSSFAP00005056490.1"/>
    </source>
</evidence>
<proteinExistence type="predicted"/>
<reference evidence="1" key="3">
    <citation type="submission" date="2025-09" db="UniProtKB">
        <authorList>
            <consortium name="Ensembl"/>
        </authorList>
    </citation>
    <scope>IDENTIFICATION</scope>
</reference>
<dbReference type="Proteomes" id="UP000472267">
    <property type="component" value="Chromosome 16"/>
</dbReference>
<protein>
    <recommendedName>
        <fullName evidence="3">Immunoglobulin V-set domain-containing protein</fullName>
    </recommendedName>
</protein>
<keyword evidence="2" id="KW-1185">Reference proteome</keyword>
<dbReference type="InterPro" id="IPR036179">
    <property type="entry name" value="Ig-like_dom_sf"/>
</dbReference>
<dbReference type="Ensembl" id="ENSSFAT00005058206.1">
    <property type="protein sequence ID" value="ENSSFAP00005056490.1"/>
    <property type="gene ID" value="ENSSFAG00005026700.1"/>
</dbReference>
<name>A0A672JUB4_SALFA</name>
<evidence type="ECO:0008006" key="3">
    <source>
        <dbReference type="Google" id="ProtNLM"/>
    </source>
</evidence>
<dbReference type="InterPro" id="IPR013783">
    <property type="entry name" value="Ig-like_fold"/>
</dbReference>
<evidence type="ECO:0000313" key="2">
    <source>
        <dbReference type="Proteomes" id="UP000472267"/>
    </source>
</evidence>
<dbReference type="SUPFAM" id="SSF48726">
    <property type="entry name" value="Immunoglobulin"/>
    <property type="match status" value="1"/>
</dbReference>
<dbReference type="InParanoid" id="A0A672JUB4"/>
<dbReference type="Gene3D" id="2.60.40.10">
    <property type="entry name" value="Immunoglobulins"/>
    <property type="match status" value="1"/>
</dbReference>
<reference evidence="1" key="2">
    <citation type="submission" date="2025-08" db="UniProtKB">
        <authorList>
            <consortium name="Ensembl"/>
        </authorList>
    </citation>
    <scope>IDENTIFICATION</scope>
</reference>
<organism evidence="1 2">
    <name type="scientific">Salarias fasciatus</name>
    <name type="common">Jewelled blenny</name>
    <name type="synonym">Blennius fasciatus</name>
    <dbReference type="NCBI Taxonomy" id="181472"/>
    <lineage>
        <taxon>Eukaryota</taxon>
        <taxon>Metazoa</taxon>
        <taxon>Chordata</taxon>
        <taxon>Craniata</taxon>
        <taxon>Vertebrata</taxon>
        <taxon>Euteleostomi</taxon>
        <taxon>Actinopterygii</taxon>
        <taxon>Neopterygii</taxon>
        <taxon>Teleostei</taxon>
        <taxon>Neoteleostei</taxon>
        <taxon>Acanthomorphata</taxon>
        <taxon>Ovalentaria</taxon>
        <taxon>Blenniimorphae</taxon>
        <taxon>Blenniiformes</taxon>
        <taxon>Blennioidei</taxon>
        <taxon>Blenniidae</taxon>
        <taxon>Salariinae</taxon>
        <taxon>Salarias</taxon>
    </lineage>
</organism>